<evidence type="ECO:0000256" key="1">
    <source>
        <dbReference type="RuleBase" id="RU004429"/>
    </source>
</evidence>
<keyword evidence="1" id="KW-1133">Transmembrane helix</keyword>
<feature type="transmembrane region" description="Helical" evidence="1">
    <location>
        <begin position="136"/>
        <end position="154"/>
    </location>
</feature>
<dbReference type="AlphaFoldDB" id="A0A7V0Z5N1"/>
<organism evidence="2">
    <name type="scientific">candidate division WOR-3 bacterium</name>
    <dbReference type="NCBI Taxonomy" id="2052148"/>
    <lineage>
        <taxon>Bacteria</taxon>
        <taxon>Bacteria division WOR-3</taxon>
    </lineage>
</organism>
<keyword evidence="1" id="KW-0874">Quinone</keyword>
<dbReference type="GO" id="GO:0008137">
    <property type="term" value="F:NADH dehydrogenase (ubiquinone) activity"/>
    <property type="evidence" value="ECO:0007669"/>
    <property type="project" value="UniProtKB-UniRule"/>
</dbReference>
<gene>
    <name evidence="2" type="ORF">ENP86_05805</name>
</gene>
<feature type="transmembrane region" description="Helical" evidence="1">
    <location>
        <begin position="56"/>
        <end position="74"/>
    </location>
</feature>
<dbReference type="InterPro" id="IPR042106">
    <property type="entry name" value="Nuo/plastoQ_OxRdtase_6_NuoJ"/>
</dbReference>
<comment type="catalytic activity">
    <reaction evidence="1">
        <text>a quinone + NADH + 5 H(+)(in) = a quinol + NAD(+) + 4 H(+)(out)</text>
        <dbReference type="Rhea" id="RHEA:57888"/>
        <dbReference type="ChEBI" id="CHEBI:15378"/>
        <dbReference type="ChEBI" id="CHEBI:24646"/>
        <dbReference type="ChEBI" id="CHEBI:57540"/>
        <dbReference type="ChEBI" id="CHEBI:57945"/>
        <dbReference type="ChEBI" id="CHEBI:132124"/>
    </reaction>
</comment>
<sequence>MQTLYLISILGLVFFSILAILIKDLLKAALSLMGASIFLAIIFFFMKAYYAGVFEISVVAGLITVLFVSTIGLTRSDDFKESKVPTIIFPLFFIWFIIIDILIFGALINRFPVMGYRVSEPGTFGEVFWHKRTFDLVGQIGIIFAGVFSVLALFRKRDKNG</sequence>
<comment type="caution">
    <text evidence="2">The sequence shown here is derived from an EMBL/GenBank/DDBJ whole genome shotgun (WGS) entry which is preliminary data.</text>
</comment>
<dbReference type="GO" id="GO:0005886">
    <property type="term" value="C:plasma membrane"/>
    <property type="evidence" value="ECO:0007669"/>
    <property type="project" value="UniProtKB-SubCell"/>
</dbReference>
<feature type="transmembrane region" description="Helical" evidence="1">
    <location>
        <begin position="86"/>
        <end position="108"/>
    </location>
</feature>
<reference evidence="2" key="1">
    <citation type="journal article" date="2020" name="mSystems">
        <title>Genome- and Community-Level Interaction Insights into Carbon Utilization and Element Cycling Functions of Hydrothermarchaeota in Hydrothermal Sediment.</title>
        <authorList>
            <person name="Zhou Z."/>
            <person name="Liu Y."/>
            <person name="Xu W."/>
            <person name="Pan J."/>
            <person name="Luo Z.H."/>
            <person name="Li M."/>
        </authorList>
    </citation>
    <scope>NUCLEOTIDE SEQUENCE [LARGE SCALE GENOMIC DNA]</scope>
    <source>
        <strain evidence="2">SpSt-258</strain>
    </source>
</reference>
<dbReference type="GO" id="GO:0048038">
    <property type="term" value="F:quinone binding"/>
    <property type="evidence" value="ECO:0007669"/>
    <property type="project" value="UniProtKB-UniRule"/>
</dbReference>
<dbReference type="EC" id="7.1.1.-" evidence="1"/>
<keyword evidence="1" id="KW-0812">Transmembrane</keyword>
<keyword evidence="1" id="KW-1003">Cell membrane</keyword>
<feature type="transmembrane region" description="Helical" evidence="1">
    <location>
        <begin position="6"/>
        <end position="22"/>
    </location>
</feature>
<feature type="transmembrane region" description="Helical" evidence="1">
    <location>
        <begin position="29"/>
        <end position="50"/>
    </location>
</feature>
<evidence type="ECO:0000313" key="2">
    <source>
        <dbReference type="EMBL" id="HDY59048.1"/>
    </source>
</evidence>
<comment type="similarity">
    <text evidence="1">Belongs to the complex I subunit 6 family.</text>
</comment>
<dbReference type="EMBL" id="DSKY01000014">
    <property type="protein sequence ID" value="HDY59048.1"/>
    <property type="molecule type" value="Genomic_DNA"/>
</dbReference>
<accession>A0A7V0Z5N1</accession>
<comment type="subcellular location">
    <subcellularLocation>
        <location evidence="1">Cell membrane</location>
        <topology evidence="1">Multi-pass membrane protein</topology>
    </subcellularLocation>
</comment>
<dbReference type="InterPro" id="IPR001457">
    <property type="entry name" value="NADH_UbQ/plastoQ_OxRdtase_su6"/>
</dbReference>
<dbReference type="Gene3D" id="1.20.120.1200">
    <property type="entry name" value="NADH-ubiquinone/plastoquinone oxidoreductase chain 6, subunit NuoJ"/>
    <property type="match status" value="1"/>
</dbReference>
<protein>
    <recommendedName>
        <fullName evidence="1">NADH-quinone oxidoreductase subunit J</fullName>
        <ecNumber evidence="1">7.1.1.-</ecNumber>
    </recommendedName>
</protein>
<name>A0A7V0Z5N1_UNCW3</name>
<comment type="function">
    <text evidence="1">NDH-1 shuttles electrons from NADH, via FMN and iron-sulfur (Fe-S) centers, to quinones in the respiratory chain. Couples the redox reaction to proton translocation (for every two electrons transferred, four hydrogen ions are translocated across the cytoplasmic membrane), and thus conserves the redox energy in a proton gradient.</text>
</comment>
<keyword evidence="1" id="KW-0520">NAD</keyword>
<dbReference type="Pfam" id="PF00499">
    <property type="entry name" value="Oxidored_q3"/>
    <property type="match status" value="1"/>
</dbReference>
<proteinExistence type="inferred from homology"/>
<keyword evidence="1" id="KW-0472">Membrane</keyword>